<evidence type="ECO:0000313" key="3">
    <source>
        <dbReference type="EMBL" id="GBE60893.1"/>
    </source>
</evidence>
<feature type="compositionally biased region" description="Basic and acidic residues" evidence="1">
    <location>
        <begin position="1"/>
        <end position="23"/>
    </location>
</feature>
<evidence type="ECO:0000256" key="1">
    <source>
        <dbReference type="SAM" id="MobiDB-lite"/>
    </source>
</evidence>
<proteinExistence type="predicted"/>
<reference evidence="3 4" key="1">
    <citation type="journal article" date="2017" name="BMC Genomics">
        <title>Whole-genome assembly of Babesia ovata and comparative genomics between closely related pathogens.</title>
        <authorList>
            <person name="Yamagishi J."/>
            <person name="Asada M."/>
            <person name="Hakimi H."/>
            <person name="Tanaka T.Q."/>
            <person name="Sugimoto C."/>
            <person name="Kawazu S."/>
        </authorList>
    </citation>
    <scope>NUCLEOTIDE SEQUENCE [LARGE SCALE GENOMIC DNA]</scope>
    <source>
        <strain evidence="3 4">Miyake</strain>
    </source>
</reference>
<sequence length="246" mass="27816">MASQRDEREMKAPAGGDKKKDLSKCISSGGDKDGEHNRLKDMQESPKRSNKLPKWTFVIFAIISVILMCVYLHSQVEDSPYGNDTDTHIIDDIDSIVCRIKRNERTIDGILDRIKRDERIIDGIIRTHHFEANRKDVRPSEGDKDSEDMDSKRVKPGKGDKDSNGDRGKRDEYIICGIAGCIVTIMLGGTIGGMYVRACRNESGSKGDSSLTQRIIDLNERIINLDERIIDLSERIVDRIVPSRRE</sequence>
<keyword evidence="2" id="KW-0472">Membrane</keyword>
<feature type="region of interest" description="Disordered" evidence="1">
    <location>
        <begin position="132"/>
        <end position="166"/>
    </location>
</feature>
<gene>
    <name evidence="3" type="ORF">BOVATA_023860</name>
</gene>
<dbReference type="GeneID" id="39874663"/>
<feature type="transmembrane region" description="Helical" evidence="2">
    <location>
        <begin position="55"/>
        <end position="74"/>
    </location>
</feature>
<keyword evidence="4" id="KW-1185">Reference proteome</keyword>
<feature type="transmembrane region" description="Helical" evidence="2">
    <location>
        <begin position="172"/>
        <end position="196"/>
    </location>
</feature>
<evidence type="ECO:0000256" key="2">
    <source>
        <dbReference type="SAM" id="Phobius"/>
    </source>
</evidence>
<keyword evidence="2" id="KW-0812">Transmembrane</keyword>
<feature type="region of interest" description="Disordered" evidence="1">
    <location>
        <begin position="1"/>
        <end position="48"/>
    </location>
</feature>
<accession>A0A2H6KD23</accession>
<protein>
    <submittedName>
        <fullName evidence="3">Tol-pal system protein, putative</fullName>
    </submittedName>
</protein>
<name>A0A2H6KD23_9APIC</name>
<dbReference type="EMBL" id="BDSA01000002">
    <property type="protein sequence ID" value="GBE60893.1"/>
    <property type="molecule type" value="Genomic_DNA"/>
</dbReference>
<dbReference type="RefSeq" id="XP_028867136.1">
    <property type="nucleotide sequence ID" value="XM_029011303.1"/>
</dbReference>
<evidence type="ECO:0000313" key="4">
    <source>
        <dbReference type="Proteomes" id="UP000236319"/>
    </source>
</evidence>
<keyword evidence="2" id="KW-1133">Transmembrane helix</keyword>
<organism evidence="3 4">
    <name type="scientific">Babesia ovata</name>
    <dbReference type="NCBI Taxonomy" id="189622"/>
    <lineage>
        <taxon>Eukaryota</taxon>
        <taxon>Sar</taxon>
        <taxon>Alveolata</taxon>
        <taxon>Apicomplexa</taxon>
        <taxon>Aconoidasida</taxon>
        <taxon>Piroplasmida</taxon>
        <taxon>Babesiidae</taxon>
        <taxon>Babesia</taxon>
    </lineage>
</organism>
<comment type="caution">
    <text evidence="3">The sequence shown here is derived from an EMBL/GenBank/DDBJ whole genome shotgun (WGS) entry which is preliminary data.</text>
</comment>
<dbReference type="Proteomes" id="UP000236319">
    <property type="component" value="Unassembled WGS sequence"/>
</dbReference>
<dbReference type="AlphaFoldDB" id="A0A2H6KD23"/>
<dbReference type="VEuPathDB" id="PiroplasmaDB:BOVATA_023860"/>
<feature type="compositionally biased region" description="Basic and acidic residues" evidence="1">
    <location>
        <begin position="30"/>
        <end position="47"/>
    </location>
</feature>